<protein>
    <submittedName>
        <fullName evidence="3">Phage protein</fullName>
    </submittedName>
</protein>
<organism evidence="3">
    <name type="scientific">Onchocerca flexuosa</name>
    <dbReference type="NCBI Taxonomy" id="387005"/>
    <lineage>
        <taxon>Eukaryota</taxon>
        <taxon>Metazoa</taxon>
        <taxon>Ecdysozoa</taxon>
        <taxon>Nematoda</taxon>
        <taxon>Chromadorea</taxon>
        <taxon>Rhabditida</taxon>
        <taxon>Spirurina</taxon>
        <taxon>Spiruromorpha</taxon>
        <taxon>Filarioidea</taxon>
        <taxon>Onchocercidae</taxon>
        <taxon>Onchocerca</taxon>
    </lineage>
</organism>
<evidence type="ECO:0000313" key="1">
    <source>
        <dbReference type="EMBL" id="VDO42039.1"/>
    </source>
</evidence>
<keyword evidence="2" id="KW-1185">Reference proteome</keyword>
<name>A0A183HC84_9BILA</name>
<proteinExistence type="predicted"/>
<reference evidence="1 2" key="2">
    <citation type="submission" date="2018-11" db="EMBL/GenBank/DDBJ databases">
        <authorList>
            <consortium name="Pathogen Informatics"/>
        </authorList>
    </citation>
    <scope>NUCLEOTIDE SEQUENCE [LARGE SCALE GENOMIC DNA]</scope>
</reference>
<dbReference type="Proteomes" id="UP000267606">
    <property type="component" value="Unassembled WGS sequence"/>
</dbReference>
<evidence type="ECO:0000313" key="2">
    <source>
        <dbReference type="Proteomes" id="UP000267606"/>
    </source>
</evidence>
<sequence length="67" mass="8328">MNTQNTLLFSSYFNWGNLFRYASNMNDEWFWKFQHKLAERSPSFEDDELTRILKWTSEITYNDYVMR</sequence>
<evidence type="ECO:0000313" key="3">
    <source>
        <dbReference type="WBParaSite" id="OFLC_0000509501-mRNA-1"/>
    </source>
</evidence>
<dbReference type="WBParaSite" id="OFLC_0000509501-mRNA-1">
    <property type="protein sequence ID" value="OFLC_0000509501-mRNA-1"/>
    <property type="gene ID" value="OFLC_0000509501"/>
</dbReference>
<reference evidence="3" key="1">
    <citation type="submission" date="2016-06" db="UniProtKB">
        <authorList>
            <consortium name="WormBaseParasite"/>
        </authorList>
    </citation>
    <scope>IDENTIFICATION</scope>
</reference>
<gene>
    <name evidence="1" type="ORF">OFLC_LOCUS5095</name>
</gene>
<accession>A0A183HC84</accession>
<dbReference type="AlphaFoldDB" id="A0A183HC84"/>
<dbReference type="EMBL" id="UZAJ01004203">
    <property type="protein sequence ID" value="VDO42039.1"/>
    <property type="molecule type" value="Genomic_DNA"/>
</dbReference>